<dbReference type="PANTHER" id="PTHR33646">
    <property type="entry name" value="GB|AAF00631.1"/>
    <property type="match status" value="1"/>
</dbReference>
<protein>
    <recommendedName>
        <fullName evidence="3">DUF6821 domain-containing protein</fullName>
    </recommendedName>
</protein>
<name>A0A445MEG3_ENSVE</name>
<dbReference type="InterPro" id="IPR045883">
    <property type="entry name" value="At4g13530-like"/>
</dbReference>
<evidence type="ECO:0000256" key="2">
    <source>
        <dbReference type="SAM" id="Phobius"/>
    </source>
</evidence>
<evidence type="ECO:0000259" key="3">
    <source>
        <dbReference type="Pfam" id="PF20705"/>
    </source>
</evidence>
<feature type="compositionally biased region" description="Basic and acidic residues" evidence="1">
    <location>
        <begin position="89"/>
        <end position="103"/>
    </location>
</feature>
<accession>A0A445MEG3</accession>
<evidence type="ECO:0000313" key="4">
    <source>
        <dbReference type="EMBL" id="RZR72655.1"/>
    </source>
</evidence>
<dbReference type="PANTHER" id="PTHR33646:SF2">
    <property type="entry name" value="F20H23.8 PROTEIN"/>
    <property type="match status" value="1"/>
</dbReference>
<dbReference type="InterPro" id="IPR049224">
    <property type="entry name" value="DUF6821"/>
</dbReference>
<gene>
    <name evidence="4" type="ORF">BHM03_00015545</name>
</gene>
<dbReference type="EMBL" id="KV875731">
    <property type="protein sequence ID" value="RZR72655.1"/>
    <property type="molecule type" value="Genomic_DNA"/>
</dbReference>
<keyword evidence="2" id="KW-1133">Transmembrane helix</keyword>
<sequence>MEKSCGERDLDDWEVLPDNKSLMDFSHGSQNDVLLKELKLDANYFICPSQSFLEQQQNSEPAMEKKKSDDDDEAKGFKDIGVVTPDVESQVREEGEEKDHAGSEIKGFGFPPPRSWRPTGIGAFCAMRASAAAAAAAAATICIFILGCRQQQHQKPKIQFKIYTHEKRMKEVVQQAARLNQALSAVRGAPMTRAHISFGGSIASA</sequence>
<organism evidence="4">
    <name type="scientific">Ensete ventricosum</name>
    <name type="common">Abyssinian banana</name>
    <name type="synonym">Musa ensete</name>
    <dbReference type="NCBI Taxonomy" id="4639"/>
    <lineage>
        <taxon>Eukaryota</taxon>
        <taxon>Viridiplantae</taxon>
        <taxon>Streptophyta</taxon>
        <taxon>Embryophyta</taxon>
        <taxon>Tracheophyta</taxon>
        <taxon>Spermatophyta</taxon>
        <taxon>Magnoliopsida</taxon>
        <taxon>Liliopsida</taxon>
        <taxon>Zingiberales</taxon>
        <taxon>Musaceae</taxon>
        <taxon>Ensete</taxon>
    </lineage>
</organism>
<feature type="domain" description="DUF6821" evidence="3">
    <location>
        <begin position="112"/>
        <end position="201"/>
    </location>
</feature>
<keyword evidence="2" id="KW-0812">Transmembrane</keyword>
<keyword evidence="2" id="KW-0472">Membrane</keyword>
<dbReference type="Proteomes" id="UP000290560">
    <property type="component" value="Unassembled WGS sequence"/>
</dbReference>
<feature type="compositionally biased region" description="Basic and acidic residues" evidence="1">
    <location>
        <begin position="62"/>
        <end position="78"/>
    </location>
</feature>
<dbReference type="Pfam" id="PF20705">
    <property type="entry name" value="DUF6821"/>
    <property type="match status" value="1"/>
</dbReference>
<evidence type="ECO:0000256" key="1">
    <source>
        <dbReference type="SAM" id="MobiDB-lite"/>
    </source>
</evidence>
<feature type="transmembrane region" description="Helical" evidence="2">
    <location>
        <begin position="121"/>
        <end position="147"/>
    </location>
</feature>
<reference evidence="4" key="1">
    <citation type="journal article" date="2018" name="Data Brief">
        <title>Genome sequence data from 17 accessions of Ensete ventricosum, a staple food crop for millions in Ethiopia.</title>
        <authorList>
            <person name="Yemataw Z."/>
            <person name="Muzemil S."/>
            <person name="Ambachew D."/>
            <person name="Tripathi L."/>
            <person name="Tesfaye K."/>
            <person name="Chala A."/>
            <person name="Farbos A."/>
            <person name="O'Neill P."/>
            <person name="Moore K."/>
            <person name="Grant M."/>
            <person name="Studholme D.J."/>
        </authorList>
    </citation>
    <scope>NUCLEOTIDE SEQUENCE [LARGE SCALE GENOMIC DNA]</scope>
    <source>
        <tissue evidence="4">Leaf</tissue>
    </source>
</reference>
<feature type="region of interest" description="Disordered" evidence="1">
    <location>
        <begin position="54"/>
        <end position="113"/>
    </location>
</feature>
<proteinExistence type="predicted"/>
<dbReference type="AlphaFoldDB" id="A0A445MEG3"/>